<accession>A0A6V8NU45</accession>
<keyword evidence="3 6" id="KW-0285">Flavoprotein</keyword>
<comment type="similarity">
    <text evidence="6">Belongs to the methylenetetrahydrofolate reductase family.</text>
</comment>
<keyword evidence="5 6" id="KW-0560">Oxidoreductase</keyword>
<sequence length="78" mass="8492">ARYMKNKVAGMDVPGEIVERLQAASDPKAEGIKLCLDIIEQVRAIEGVAGIHIMAIEWESAVPEIAERAGLLPRPQID</sequence>
<proteinExistence type="inferred from homology"/>
<dbReference type="GO" id="GO:0004489">
    <property type="term" value="F:methylenetetrahydrofolate reductase [NAD(P)H] activity"/>
    <property type="evidence" value="ECO:0007669"/>
    <property type="project" value="InterPro"/>
</dbReference>
<gene>
    <name evidence="7" type="ORF">HKBW3S09_01264</name>
</gene>
<evidence type="ECO:0000256" key="1">
    <source>
        <dbReference type="ARBA" id="ARBA00001974"/>
    </source>
</evidence>
<keyword evidence="4 6" id="KW-0274">FAD</keyword>
<evidence type="ECO:0000256" key="4">
    <source>
        <dbReference type="ARBA" id="ARBA00022827"/>
    </source>
</evidence>
<evidence type="ECO:0000313" key="8">
    <source>
        <dbReference type="Proteomes" id="UP000585609"/>
    </source>
</evidence>
<dbReference type="SUPFAM" id="SSF51730">
    <property type="entry name" value="FAD-linked oxidoreductase"/>
    <property type="match status" value="1"/>
</dbReference>
<organism evidence="7 8">
    <name type="scientific">Candidatus Hakubella thermalkaliphila</name>
    <dbReference type="NCBI Taxonomy" id="2754717"/>
    <lineage>
        <taxon>Bacteria</taxon>
        <taxon>Bacillati</taxon>
        <taxon>Actinomycetota</taxon>
        <taxon>Actinomycetota incertae sedis</taxon>
        <taxon>Candidatus Hakubellales</taxon>
        <taxon>Candidatus Hakubellaceae</taxon>
        <taxon>Candidatus Hakubella</taxon>
    </lineage>
</organism>
<dbReference type="AlphaFoldDB" id="A0A6V8NU45"/>
<feature type="non-terminal residue" evidence="7">
    <location>
        <position position="1"/>
    </location>
</feature>
<name>A0A6V8NU45_9ACTN</name>
<dbReference type="InterPro" id="IPR029041">
    <property type="entry name" value="FAD-linked_oxidoreductase-like"/>
</dbReference>
<dbReference type="InterPro" id="IPR003171">
    <property type="entry name" value="Mehydrof_redctse-like"/>
</dbReference>
<reference evidence="7 8" key="1">
    <citation type="journal article" date="2020" name="Front. Microbiol.">
        <title>Single-cell genomics of novel Actinobacteria with the Wood-Ljungdahl pathway discovered in a serpentinizing system.</title>
        <authorList>
            <person name="Merino N."/>
            <person name="Kawai M."/>
            <person name="Boyd E.S."/>
            <person name="Colman D.R."/>
            <person name="McGlynn S.E."/>
            <person name="Nealson K.H."/>
            <person name="Kurokawa K."/>
            <person name="Hongoh Y."/>
        </authorList>
    </citation>
    <scope>NUCLEOTIDE SEQUENCE [LARGE SCALE GENOMIC DNA]</scope>
    <source>
        <strain evidence="7 8">S09_30</strain>
    </source>
</reference>
<dbReference type="GO" id="GO:0006555">
    <property type="term" value="P:methionine metabolic process"/>
    <property type="evidence" value="ECO:0007669"/>
    <property type="project" value="InterPro"/>
</dbReference>
<dbReference type="UniPathway" id="UPA00193"/>
<comment type="caution">
    <text evidence="7">The sequence shown here is derived from an EMBL/GenBank/DDBJ whole genome shotgun (WGS) entry which is preliminary data.</text>
</comment>
<evidence type="ECO:0000256" key="3">
    <source>
        <dbReference type="ARBA" id="ARBA00022630"/>
    </source>
</evidence>
<evidence type="ECO:0000256" key="6">
    <source>
        <dbReference type="RuleBase" id="RU003862"/>
    </source>
</evidence>
<evidence type="ECO:0000313" key="7">
    <source>
        <dbReference type="EMBL" id="GFP23799.1"/>
    </source>
</evidence>
<dbReference type="EMBL" id="BLRW01000202">
    <property type="protein sequence ID" value="GFP23799.1"/>
    <property type="molecule type" value="Genomic_DNA"/>
</dbReference>
<evidence type="ECO:0000256" key="5">
    <source>
        <dbReference type="ARBA" id="ARBA00023002"/>
    </source>
</evidence>
<comment type="pathway">
    <text evidence="2 6">One-carbon metabolism; tetrahydrofolate interconversion.</text>
</comment>
<evidence type="ECO:0000256" key="2">
    <source>
        <dbReference type="ARBA" id="ARBA00004777"/>
    </source>
</evidence>
<dbReference type="Pfam" id="PF02219">
    <property type="entry name" value="MTHFR"/>
    <property type="match status" value="1"/>
</dbReference>
<dbReference type="Gene3D" id="3.20.20.220">
    <property type="match status" value="1"/>
</dbReference>
<dbReference type="Proteomes" id="UP000585609">
    <property type="component" value="Unassembled WGS sequence"/>
</dbReference>
<comment type="cofactor">
    <cofactor evidence="1 6">
        <name>FAD</name>
        <dbReference type="ChEBI" id="CHEBI:57692"/>
    </cofactor>
</comment>
<protein>
    <recommendedName>
        <fullName evidence="6">Methylenetetrahydrofolate reductase</fullName>
    </recommendedName>
</protein>
<dbReference type="GO" id="GO:0035999">
    <property type="term" value="P:tetrahydrofolate interconversion"/>
    <property type="evidence" value="ECO:0007669"/>
    <property type="project" value="UniProtKB-UniPathway"/>
</dbReference>